<dbReference type="Proteomes" id="UP000076154">
    <property type="component" value="Unassembled WGS sequence"/>
</dbReference>
<accession>A0A369JPA2</accession>
<proteinExistence type="predicted"/>
<name>A0A369JPA2_HYPMA</name>
<comment type="caution">
    <text evidence="1">The sequence shown here is derived from an EMBL/GenBank/DDBJ whole genome shotgun (WGS) entry which is preliminary data.</text>
</comment>
<dbReference type="AlphaFoldDB" id="A0A369JPA2"/>
<evidence type="ECO:0000313" key="2">
    <source>
        <dbReference type="Proteomes" id="UP000076154"/>
    </source>
</evidence>
<protein>
    <submittedName>
        <fullName evidence="1">Uncharacterized protein</fullName>
    </submittedName>
</protein>
<dbReference type="EMBL" id="LUEZ02000045">
    <property type="protein sequence ID" value="RDB24059.1"/>
    <property type="molecule type" value="Genomic_DNA"/>
</dbReference>
<evidence type="ECO:0000313" key="1">
    <source>
        <dbReference type="EMBL" id="RDB24059.1"/>
    </source>
</evidence>
<gene>
    <name evidence="1" type="ORF">Hypma_008589</name>
</gene>
<dbReference type="InParanoid" id="A0A369JPA2"/>
<reference evidence="1" key="1">
    <citation type="submission" date="2018-04" db="EMBL/GenBank/DDBJ databases">
        <title>Whole genome sequencing of Hypsizygus marmoreus.</title>
        <authorList>
            <person name="Choi I.-G."/>
            <person name="Min B."/>
            <person name="Kim J.-G."/>
            <person name="Kim S."/>
            <person name="Oh Y.-L."/>
            <person name="Kong W.-S."/>
            <person name="Park H."/>
            <person name="Jeong J."/>
            <person name="Song E.-S."/>
        </authorList>
    </citation>
    <scope>NUCLEOTIDE SEQUENCE [LARGE SCALE GENOMIC DNA]</scope>
    <source>
        <strain evidence="1">51987-8</strain>
    </source>
</reference>
<sequence length="114" mass="12771">MLSFHDRMLEEEDLTEFLVSPKAQHLLELDIGSSKINNRLAKLLITSKTEEIVLSELGVLSLRECDTPAEVFFAIAASRLPILKTMEISQCSDMLISCDLPCLERMISFVPTSV</sequence>
<keyword evidence="2" id="KW-1185">Reference proteome</keyword>
<organism evidence="1 2">
    <name type="scientific">Hypsizygus marmoreus</name>
    <name type="common">White beech mushroom</name>
    <name type="synonym">Agaricus marmoreus</name>
    <dbReference type="NCBI Taxonomy" id="39966"/>
    <lineage>
        <taxon>Eukaryota</taxon>
        <taxon>Fungi</taxon>
        <taxon>Dikarya</taxon>
        <taxon>Basidiomycota</taxon>
        <taxon>Agaricomycotina</taxon>
        <taxon>Agaricomycetes</taxon>
        <taxon>Agaricomycetidae</taxon>
        <taxon>Agaricales</taxon>
        <taxon>Tricholomatineae</taxon>
        <taxon>Lyophyllaceae</taxon>
        <taxon>Hypsizygus</taxon>
    </lineage>
</organism>